<reference evidence="2 3" key="1">
    <citation type="journal article" date="2015" name="Genome Biol. Evol.">
        <title>Comparative Genomics of a Bacterivorous Green Alga Reveals Evolutionary Causalities and Consequences of Phago-Mixotrophic Mode of Nutrition.</title>
        <authorList>
            <person name="Burns J.A."/>
            <person name="Paasch A."/>
            <person name="Narechania A."/>
            <person name="Kim E."/>
        </authorList>
    </citation>
    <scope>NUCLEOTIDE SEQUENCE [LARGE SCALE GENOMIC DNA]</scope>
    <source>
        <strain evidence="2 3">PLY_AMNH</strain>
    </source>
</reference>
<dbReference type="Proteomes" id="UP001190700">
    <property type="component" value="Unassembled WGS sequence"/>
</dbReference>
<feature type="compositionally biased region" description="Basic and acidic residues" evidence="1">
    <location>
        <begin position="16"/>
        <end position="26"/>
    </location>
</feature>
<evidence type="ECO:0000256" key="1">
    <source>
        <dbReference type="SAM" id="MobiDB-lite"/>
    </source>
</evidence>
<accession>A0AAE0FKR6</accession>
<dbReference type="EMBL" id="LGRX02016791">
    <property type="protein sequence ID" value="KAK3261611.1"/>
    <property type="molecule type" value="Genomic_DNA"/>
</dbReference>
<comment type="caution">
    <text evidence="2">The sequence shown here is derived from an EMBL/GenBank/DDBJ whole genome shotgun (WGS) entry which is preliminary data.</text>
</comment>
<name>A0AAE0FKR6_9CHLO</name>
<dbReference type="AlphaFoldDB" id="A0AAE0FKR6"/>
<gene>
    <name evidence="2" type="ORF">CYMTET_29486</name>
</gene>
<evidence type="ECO:0000313" key="3">
    <source>
        <dbReference type="Proteomes" id="UP001190700"/>
    </source>
</evidence>
<keyword evidence="3" id="KW-1185">Reference proteome</keyword>
<protein>
    <submittedName>
        <fullName evidence="2">Uncharacterized protein</fullName>
    </submittedName>
</protein>
<organism evidence="2 3">
    <name type="scientific">Cymbomonas tetramitiformis</name>
    <dbReference type="NCBI Taxonomy" id="36881"/>
    <lineage>
        <taxon>Eukaryota</taxon>
        <taxon>Viridiplantae</taxon>
        <taxon>Chlorophyta</taxon>
        <taxon>Pyramimonadophyceae</taxon>
        <taxon>Pyramimonadales</taxon>
        <taxon>Pyramimonadaceae</taxon>
        <taxon>Cymbomonas</taxon>
    </lineage>
</organism>
<evidence type="ECO:0000313" key="2">
    <source>
        <dbReference type="EMBL" id="KAK3261611.1"/>
    </source>
</evidence>
<proteinExistence type="predicted"/>
<feature type="region of interest" description="Disordered" evidence="1">
    <location>
        <begin position="1"/>
        <end position="45"/>
    </location>
</feature>
<feature type="region of interest" description="Disordered" evidence="1">
    <location>
        <begin position="413"/>
        <end position="435"/>
    </location>
</feature>
<sequence length="607" mass="66748">MRGDIRWENTPVSLALRDEKEGDSDKGNLPSTRSRSGSLLSHASESFKKVTDSIKSSTASAKKPAEDVGYVAIGFELPQDDSEEEEEEKEKGQDSFWSFGENSTLQRVEAFCSWCLRKGVHTLVDKGYLSRSQFKCGLCSMPTVMCKLAAKSFKVYPCGFARSHTDGAEDACLVCARVLTEWRPELLISLDKVAFCSGCKRNSRHSFVKNAPKQQRNQFRCQGCSRRTFPCSSCETGMTLKGLPGFDLMNTRCLRCNDEETAEKNGGKTQKRLSIPSLPSMAGTNPFADPGLVVDKEGAKEVVTGKLPESVQGWCSWCDHFEYHHLAKPQDTSTSGSGLLHFMPKPKHPPAKPKYLCGGCMSPSLPCVTCKSGMARLLRSNSMPVSKQCTRCQRGATNSPGVDDIASTVPVTPHRPPLPQQAPALQPVSPRPQGSALATAALPEPLLTSYKPQLLPASETRLTRYAAGGEDPALEDRLLEPQSSDIQETLEFLEQEASVLRDRRSFKSISNPFRMEVGIELDDSEEDEPDIYTPRYGHHKRVEDVDLGCVAPIHWLAVAATMLVHGNQLTGPRKSVAQLENFKDVLAGHQSRGPVQNDTCMVDVCYI</sequence>
<feature type="compositionally biased region" description="Polar residues" evidence="1">
    <location>
        <begin position="29"/>
        <end position="44"/>
    </location>
</feature>